<organism evidence="2 3">
    <name type="scientific">Streptococcus porcorum</name>
    <dbReference type="NCBI Taxonomy" id="701526"/>
    <lineage>
        <taxon>Bacteria</taxon>
        <taxon>Bacillati</taxon>
        <taxon>Bacillota</taxon>
        <taxon>Bacilli</taxon>
        <taxon>Lactobacillales</taxon>
        <taxon>Streptococcaceae</taxon>
        <taxon>Streptococcus</taxon>
    </lineage>
</organism>
<evidence type="ECO:0000313" key="2">
    <source>
        <dbReference type="EMBL" id="MET3634237.1"/>
    </source>
</evidence>
<proteinExistence type="predicted"/>
<keyword evidence="1" id="KW-0812">Transmembrane</keyword>
<dbReference type="EMBL" id="JBEPLN010000011">
    <property type="protein sequence ID" value="MET3634237.1"/>
    <property type="molecule type" value="Genomic_DNA"/>
</dbReference>
<accession>A0ABV2JEP1</accession>
<sequence>MLKDLLEILFIITLTGVGVWSCVQLIRIFEHHMEDV</sequence>
<keyword evidence="1" id="KW-0472">Membrane</keyword>
<comment type="caution">
    <text evidence="2">The sequence shown here is derived from an EMBL/GenBank/DDBJ whole genome shotgun (WGS) entry which is preliminary data.</text>
</comment>
<name>A0ABV2JEP1_9STRE</name>
<evidence type="ECO:0000313" key="3">
    <source>
        <dbReference type="Proteomes" id="UP001549037"/>
    </source>
</evidence>
<feature type="transmembrane region" description="Helical" evidence="1">
    <location>
        <begin position="6"/>
        <end position="26"/>
    </location>
</feature>
<keyword evidence="1" id="KW-1133">Transmembrane helix</keyword>
<evidence type="ECO:0000256" key="1">
    <source>
        <dbReference type="SAM" id="Phobius"/>
    </source>
</evidence>
<protein>
    <recommendedName>
        <fullName evidence="4">Phage protein</fullName>
    </recommendedName>
</protein>
<gene>
    <name evidence="2" type="ORF">ABID28_000874</name>
</gene>
<reference evidence="2 3" key="1">
    <citation type="submission" date="2024-06" db="EMBL/GenBank/DDBJ databases">
        <title>Genomic Encyclopedia of Type Strains, Phase IV (KMG-IV): sequencing the most valuable type-strain genomes for metagenomic binning, comparative biology and taxonomic classification.</title>
        <authorList>
            <person name="Goeker M."/>
        </authorList>
    </citation>
    <scope>NUCLEOTIDE SEQUENCE [LARGE SCALE GENOMIC DNA]</scope>
    <source>
        <strain evidence="2 3">DSM 28302</strain>
    </source>
</reference>
<keyword evidence="3" id="KW-1185">Reference proteome</keyword>
<dbReference type="Proteomes" id="UP001549037">
    <property type="component" value="Unassembled WGS sequence"/>
</dbReference>
<evidence type="ECO:0008006" key="4">
    <source>
        <dbReference type="Google" id="ProtNLM"/>
    </source>
</evidence>